<keyword evidence="2" id="KW-1185">Reference proteome</keyword>
<dbReference type="Gene3D" id="3.80.10.10">
    <property type="entry name" value="Ribonuclease Inhibitor"/>
    <property type="match status" value="1"/>
</dbReference>
<sequence length="140" mass="15811">MTTMKKQKSPCNHFDLLSEEIILSILDRLDSSPLDNKSFFPRLQILLLRRIPPHHPQAPPFRPPQNRMLRSVDLSSSKFFTHVGLSGLAVNCSNLVQIDLSNTTELRDSAPAAIAKAKNLERLWLVRCKGLRIWELGVGS</sequence>
<reference evidence="1" key="1">
    <citation type="submission" date="2020-08" db="EMBL/GenBank/DDBJ databases">
        <title>Plant Genome Project.</title>
        <authorList>
            <person name="Zhang R.-G."/>
        </authorList>
    </citation>
    <scope>NUCLEOTIDE SEQUENCE</scope>
    <source>
        <strain evidence="1">WSP0</strain>
        <tissue evidence="1">Leaf</tissue>
    </source>
</reference>
<comment type="caution">
    <text evidence="1">The sequence shown here is derived from an EMBL/GenBank/DDBJ whole genome shotgun (WGS) entry which is preliminary data.</text>
</comment>
<dbReference type="InterPro" id="IPR032675">
    <property type="entry name" value="LRR_dom_sf"/>
</dbReference>
<dbReference type="EMBL" id="JACTNZ010000012">
    <property type="protein sequence ID" value="KAG5521394.1"/>
    <property type="molecule type" value="Genomic_DNA"/>
</dbReference>
<evidence type="ECO:0000313" key="1">
    <source>
        <dbReference type="EMBL" id="KAG5521394.1"/>
    </source>
</evidence>
<gene>
    <name evidence="1" type="ORF">RHGRI_033833</name>
</gene>
<proteinExistence type="predicted"/>
<dbReference type="SUPFAM" id="SSF52047">
    <property type="entry name" value="RNI-like"/>
    <property type="match status" value="1"/>
</dbReference>
<dbReference type="Proteomes" id="UP000823749">
    <property type="component" value="Chromosome 12"/>
</dbReference>
<dbReference type="AlphaFoldDB" id="A0AAV6I237"/>
<name>A0AAV6I237_9ERIC</name>
<accession>A0AAV6I237</accession>
<evidence type="ECO:0000313" key="2">
    <source>
        <dbReference type="Proteomes" id="UP000823749"/>
    </source>
</evidence>
<protein>
    <submittedName>
        <fullName evidence="1">Uncharacterized protein</fullName>
    </submittedName>
</protein>
<organism evidence="1 2">
    <name type="scientific">Rhododendron griersonianum</name>
    <dbReference type="NCBI Taxonomy" id="479676"/>
    <lineage>
        <taxon>Eukaryota</taxon>
        <taxon>Viridiplantae</taxon>
        <taxon>Streptophyta</taxon>
        <taxon>Embryophyta</taxon>
        <taxon>Tracheophyta</taxon>
        <taxon>Spermatophyta</taxon>
        <taxon>Magnoliopsida</taxon>
        <taxon>eudicotyledons</taxon>
        <taxon>Gunneridae</taxon>
        <taxon>Pentapetalae</taxon>
        <taxon>asterids</taxon>
        <taxon>Ericales</taxon>
        <taxon>Ericaceae</taxon>
        <taxon>Ericoideae</taxon>
        <taxon>Rhodoreae</taxon>
        <taxon>Rhododendron</taxon>
    </lineage>
</organism>